<dbReference type="RefSeq" id="WP_183755008.1">
    <property type="nucleotide sequence ID" value="NZ_JACICC010000028.1"/>
</dbReference>
<dbReference type="Proteomes" id="UP000537592">
    <property type="component" value="Unassembled WGS sequence"/>
</dbReference>
<accession>A0A7W6EIZ2</accession>
<dbReference type="Gene3D" id="3.40.50.300">
    <property type="entry name" value="P-loop containing nucleotide triphosphate hydrolases"/>
    <property type="match status" value="1"/>
</dbReference>
<name>A0A7W6EIZ2_9HYPH</name>
<gene>
    <name evidence="2" type="ORF">FHS81_003725</name>
</gene>
<dbReference type="EMBL" id="JACICC010000028">
    <property type="protein sequence ID" value="MBB3811610.1"/>
    <property type="molecule type" value="Genomic_DNA"/>
</dbReference>
<proteinExistence type="predicted"/>
<dbReference type="GO" id="GO:0016887">
    <property type="term" value="F:ATP hydrolysis activity"/>
    <property type="evidence" value="ECO:0007669"/>
    <property type="project" value="InterPro"/>
</dbReference>
<comment type="caution">
    <text evidence="2">The sequence shown here is derived from an EMBL/GenBank/DDBJ whole genome shotgun (WGS) entry which is preliminary data.</text>
</comment>
<protein>
    <recommendedName>
        <fullName evidence="1">ATPase AAA-type core domain-containing protein</fullName>
    </recommendedName>
</protein>
<organism evidence="2 3">
    <name type="scientific">Pseudochelatococcus contaminans</name>
    <dbReference type="NCBI Taxonomy" id="1538103"/>
    <lineage>
        <taxon>Bacteria</taxon>
        <taxon>Pseudomonadati</taxon>
        <taxon>Pseudomonadota</taxon>
        <taxon>Alphaproteobacteria</taxon>
        <taxon>Hyphomicrobiales</taxon>
        <taxon>Chelatococcaceae</taxon>
        <taxon>Pseudochelatococcus</taxon>
    </lineage>
</organism>
<dbReference type="InterPro" id="IPR027417">
    <property type="entry name" value="P-loop_NTPase"/>
</dbReference>
<dbReference type="InterPro" id="IPR003959">
    <property type="entry name" value="ATPase_AAA_core"/>
</dbReference>
<keyword evidence="3" id="KW-1185">Reference proteome</keyword>
<reference evidence="2 3" key="1">
    <citation type="submission" date="2020-08" db="EMBL/GenBank/DDBJ databases">
        <title>Genomic Encyclopedia of Type Strains, Phase IV (KMG-IV): sequencing the most valuable type-strain genomes for metagenomic binning, comparative biology and taxonomic classification.</title>
        <authorList>
            <person name="Goeker M."/>
        </authorList>
    </citation>
    <scope>NUCLEOTIDE SEQUENCE [LARGE SCALE GENOMIC DNA]</scope>
    <source>
        <strain evidence="2 3">DSM 28760</strain>
    </source>
</reference>
<feature type="domain" description="ATPase AAA-type core" evidence="1">
    <location>
        <begin position="312"/>
        <end position="418"/>
    </location>
</feature>
<evidence type="ECO:0000259" key="1">
    <source>
        <dbReference type="Pfam" id="PF00004"/>
    </source>
</evidence>
<dbReference type="Pfam" id="PF00004">
    <property type="entry name" value="AAA"/>
    <property type="match status" value="1"/>
</dbReference>
<dbReference type="GO" id="GO:0005524">
    <property type="term" value="F:ATP binding"/>
    <property type="evidence" value="ECO:0007669"/>
    <property type="project" value="InterPro"/>
</dbReference>
<evidence type="ECO:0000313" key="2">
    <source>
        <dbReference type="EMBL" id="MBB3811610.1"/>
    </source>
</evidence>
<dbReference type="SUPFAM" id="SSF52540">
    <property type="entry name" value="P-loop containing nucleoside triphosphate hydrolases"/>
    <property type="match status" value="1"/>
</dbReference>
<sequence length="1782" mass="198292">MTISGKKRATSTELTGGAGFTYEDTVVAYYLVALLREESAALQSGVVRSVAVQQAGHDYPMDDLIVETEAAGERATLGLQVKTGFAITSKDALFKDVLARALETRASPTFQPERDTYGFAAEHLAVDGLRTLERLINWAKSSPDAKHFEDRFAEHASAANDERAMRVDLKTIIMPASPEEEWQFYRHLVATRFDGLGSQGVTRTDLTNRLQELVASSENGQGTLLFDRLCALVRQGAGTARKWTRESLLAQLRGVVRLKVAPNFAEDIKLLEVFSASGLAAISDDIDGVRIERPEIERLTRERLAAAKVLNISGLPGCGKSAMLKRIVASDAANGPTLFLKSDLLEGKTWLSFAGTLGLKHRSVSSLLAEIGATGTPILFIDGIDRIRPDQRGIVSDILKAIEGNEALSNWKVVATSRDQGLEAYRTWFPASFYRGRQISDVSVSAFTDEEASILAERVPALSRLLFGAPAVAEIARRPFFASVLAETFADDTVTPQTEVDLITAWWIRAGHDALEETVPQRQRALIDLAESGVENLGKNVSIRKLKDATNGQIAALKADRIVRTEDHGASYSFSHDIFFEWAFFRLLVELGADWPRGLDAAGEPPLLGRVVGLLAQSALGTKGKWLADYSILEDKRLRSQWQREWLTAPPFSTTFDATGDEFGELVSANDYALLEKLIVWFQAEHTVPNPFVLQNPALAAGSDAIGMAEYLSWPSDFGGWRRLLGWLLPQASKLPVRLLPSLLELFGVWQNALADQPNPISEAIVDACSAWLVELEEELYPEHFSFEHGRWDALGGEARKRLASALRMLIMRAARAYPSPAIALFHRAAENDRMRREAYSELMNFSPTMVDVSPEAIVAIAKAQIMEELPQDRADRKKREEEECLDKLRRVREIPEKDRTETQRKFLGSSHFRHIDTDRYDLDDIGIARHDYYYFPASALHEPYATLLAKRPDVGRALIRDLANHATVGWKQIHAINVRQMGTPLPIEVNFPWGKQTFWGDWHVYNWFMGQLAPNPLECAFLALSQWAFKEIEGGRSTSDALRDVLEGHECLATLGLALVLSLETFEVSESTLPIASCQRIWEYDMARMVQFPNRDLDIFGFGSMNRLTGAKSEAKKFLDSRESNRRDVRELAMRFAISKPKELRNQFREALAAFPKDLPYDLAEQRSNAALTAELTEKAERWAPLGDIKNYRKYEQDEGSALIGYGPPDPLSPEQEKRMVETTAFLQEQTVIGWAMQSVATNALQPQIDLEAAVVFAKERDGRDVLTRRRGAENHSSQTVLSAVAIVVIRFAHSESPHHTWAWNVMDRVAKMAEPANIFGGERIPWHPAKHLVVALFHDRKSLAPRTNDVKHLIAMAMHPNDEVSELAFDALLADLDEQVCWVAAQMATDLCIHHAFEMSDEGRRDHSANQKARRNSEVRALRRLNATTLEPLTTIPSAWVQSPRRRRFSGNGEALEWGDPNPSFDTQFAAKLFVKFPIEKWLASTTYKPFVECWLAQLVNWTAERMMPTWQSSADRRRGSSSDSVELTEWNSALGQLIARAAPLVTLTFAQHQLLAPFLTSDEQGLRVLGPFATELVTRHVLDAPIVPPNTFELLDDCATRVVQDPVFTPGSYIAGEVGGWDMPKLINALLFVPIDQVASGSARFANGDWSQVGIVMPIVTKIIASAGWSTFVAQTFMTLCERADMAYPVGDFAVQANQILDALPNAKGAWSGTTLPARIAAAVQRLADANFPLRRDDAQSLLRVLDALIDLGDRRSAALEQTSAFKNVQRTTLDRGAG</sequence>
<evidence type="ECO:0000313" key="3">
    <source>
        <dbReference type="Proteomes" id="UP000537592"/>
    </source>
</evidence>